<gene>
    <name evidence="1" type="ORF">SMRZ_LOCUS25616</name>
</gene>
<accession>A0A3P8FLQ6</accession>
<keyword evidence="2" id="KW-1185">Reference proteome</keyword>
<dbReference type="EMBL" id="UZAI01021549">
    <property type="protein sequence ID" value="VDP55795.1"/>
    <property type="molecule type" value="Genomic_DNA"/>
</dbReference>
<proteinExistence type="predicted"/>
<evidence type="ECO:0000313" key="1">
    <source>
        <dbReference type="EMBL" id="VDP55795.1"/>
    </source>
</evidence>
<reference evidence="1 2" key="1">
    <citation type="submission" date="2018-11" db="EMBL/GenBank/DDBJ databases">
        <authorList>
            <consortium name="Pathogen Informatics"/>
        </authorList>
    </citation>
    <scope>NUCLEOTIDE SEQUENCE [LARGE SCALE GENOMIC DNA]</scope>
    <source>
        <strain evidence="1 2">Zambia</strain>
    </source>
</reference>
<protein>
    <submittedName>
        <fullName evidence="1">Uncharacterized protein</fullName>
    </submittedName>
</protein>
<sequence length="59" mass="6895">MKSSERRQPDCILLLKTMEEQSLRSSFNITEILKLLSTFSFDLHKYDSEAIRNGFELAL</sequence>
<organism evidence="1 2">
    <name type="scientific">Schistosoma margrebowiei</name>
    <dbReference type="NCBI Taxonomy" id="48269"/>
    <lineage>
        <taxon>Eukaryota</taxon>
        <taxon>Metazoa</taxon>
        <taxon>Spiralia</taxon>
        <taxon>Lophotrochozoa</taxon>
        <taxon>Platyhelminthes</taxon>
        <taxon>Trematoda</taxon>
        <taxon>Digenea</taxon>
        <taxon>Strigeidida</taxon>
        <taxon>Schistosomatoidea</taxon>
        <taxon>Schistosomatidae</taxon>
        <taxon>Schistosoma</taxon>
    </lineage>
</organism>
<name>A0A3P8FLQ6_9TREM</name>
<dbReference type="AlphaFoldDB" id="A0A3P8FLQ6"/>
<dbReference type="Proteomes" id="UP000277204">
    <property type="component" value="Unassembled WGS sequence"/>
</dbReference>
<evidence type="ECO:0000313" key="2">
    <source>
        <dbReference type="Proteomes" id="UP000277204"/>
    </source>
</evidence>